<comment type="PTM">
    <text evidence="12">Binds 2 heme C groups per subunit.</text>
</comment>
<dbReference type="EMBL" id="CP042652">
    <property type="protein sequence ID" value="QKE27748.1"/>
    <property type="molecule type" value="Genomic_DNA"/>
</dbReference>
<comment type="similarity">
    <text evidence="2">Belongs to the NapB family.</text>
</comment>
<name>A0A6M8EGK5_9BACT</name>
<feature type="chain" id="PRO_5026861097" description="Periplasmic nitrate reductase, electron transfer subunit" evidence="14">
    <location>
        <begin position="23"/>
        <end position="202"/>
    </location>
</feature>
<evidence type="ECO:0000256" key="13">
    <source>
        <dbReference type="PIRSR" id="PIRSR006105-2"/>
    </source>
</evidence>
<evidence type="ECO:0000256" key="7">
    <source>
        <dbReference type="ARBA" id="ARBA00022729"/>
    </source>
</evidence>
<keyword evidence="8" id="KW-0574">Periplasm</keyword>
<feature type="binding site" description="covalent" evidence="12">
    <location>
        <position position="96"/>
    </location>
    <ligand>
        <name>heme c</name>
        <dbReference type="ChEBI" id="CHEBI:61717"/>
        <label>1</label>
    </ligand>
</feature>
<dbReference type="GO" id="GO:0016491">
    <property type="term" value="F:oxidoreductase activity"/>
    <property type="evidence" value="ECO:0007669"/>
    <property type="project" value="UniProtKB-KW"/>
</dbReference>
<dbReference type="RefSeq" id="WP_172124760.1">
    <property type="nucleotide sequence ID" value="NZ_CP042652.1"/>
</dbReference>
<evidence type="ECO:0000256" key="12">
    <source>
        <dbReference type="PIRSR" id="PIRSR006105-1"/>
    </source>
</evidence>
<sequence>MKLGKLGILTFIATITATVLFAASEPKKIDEDSLGLRKVDLMSEEKAAPAETKYGTSQPMSGYKIERAYQNAPPMIPHDVEGLLEITPNNNACMGCHEPAVAESMGATPIPKSHYIDFRPKNIVKDGNFIKEVDNMKNETSIKPIDTMSNARYNCTTCHAPQSTGDLAVENTFEANYTREDGKNHSTWDEVLTDDLDTVKKK</sequence>
<evidence type="ECO:0000256" key="6">
    <source>
        <dbReference type="ARBA" id="ARBA00022723"/>
    </source>
</evidence>
<dbReference type="GO" id="GO:0009061">
    <property type="term" value="P:anaerobic respiration"/>
    <property type="evidence" value="ECO:0007669"/>
    <property type="project" value="InterPro"/>
</dbReference>
<feature type="signal peptide" evidence="14">
    <location>
        <begin position="1"/>
        <end position="22"/>
    </location>
</feature>
<dbReference type="AlphaFoldDB" id="A0A6M8EGK5"/>
<keyword evidence="5 12" id="KW-0349">Heme</keyword>
<feature type="binding site" description="covalent" evidence="12">
    <location>
        <position position="93"/>
    </location>
    <ligand>
        <name>heme c</name>
        <dbReference type="ChEBI" id="CHEBI:61717"/>
        <label>1</label>
    </ligand>
</feature>
<gene>
    <name evidence="15" type="primary">napB</name>
    <name evidence="15" type="ORF">AACT_0540</name>
</gene>
<dbReference type="InterPro" id="IPR005591">
    <property type="entry name" value="NapB"/>
</dbReference>
<evidence type="ECO:0000256" key="2">
    <source>
        <dbReference type="ARBA" id="ARBA00007368"/>
    </source>
</evidence>
<evidence type="ECO:0000256" key="1">
    <source>
        <dbReference type="ARBA" id="ARBA00004418"/>
    </source>
</evidence>
<keyword evidence="15" id="KW-0560">Oxidoreductase</keyword>
<keyword evidence="4" id="KW-0813">Transport</keyword>
<evidence type="ECO:0000256" key="10">
    <source>
        <dbReference type="ARBA" id="ARBA00023004"/>
    </source>
</evidence>
<keyword evidence="16" id="KW-1185">Reference proteome</keyword>
<feature type="binding site" description="axial binding residue" evidence="13">
    <location>
        <position position="159"/>
    </location>
    <ligand>
        <name>heme c</name>
        <dbReference type="ChEBI" id="CHEBI:61717"/>
        <label>2</label>
    </ligand>
    <ligandPart>
        <name>Fe</name>
        <dbReference type="ChEBI" id="CHEBI:18248"/>
    </ligandPart>
</feature>
<evidence type="ECO:0000313" key="15">
    <source>
        <dbReference type="EMBL" id="QKE27748.1"/>
    </source>
</evidence>
<keyword evidence="10 13" id="KW-0408">Iron</keyword>
<evidence type="ECO:0000256" key="3">
    <source>
        <dbReference type="ARBA" id="ARBA00013773"/>
    </source>
</evidence>
<evidence type="ECO:0000256" key="5">
    <source>
        <dbReference type="ARBA" id="ARBA00022617"/>
    </source>
</evidence>
<accession>A0A6M8EGK5</accession>
<keyword evidence="7 14" id="KW-0732">Signal</keyword>
<comment type="subcellular location">
    <subcellularLocation>
        <location evidence="1">Periplasm</location>
    </subcellularLocation>
</comment>
<dbReference type="Gene3D" id="1.10.1130.10">
    <property type="entry name" value="Flavocytochrome C3, Chain A"/>
    <property type="match status" value="1"/>
</dbReference>
<evidence type="ECO:0000256" key="14">
    <source>
        <dbReference type="SAM" id="SignalP"/>
    </source>
</evidence>
<dbReference type="PANTHER" id="PTHR38604:SF1">
    <property type="entry name" value="PERIPLASMIC NITRATE REDUCTASE, ELECTRON TRANSFER SUBUNIT"/>
    <property type="match status" value="1"/>
</dbReference>
<keyword evidence="6 13" id="KW-0479">Metal-binding</keyword>
<proteinExistence type="inferred from homology"/>
<feature type="binding site" description="axial binding residue" evidence="13">
    <location>
        <position position="114"/>
    </location>
    <ligand>
        <name>heme c</name>
        <dbReference type="ChEBI" id="CHEBI:61717"/>
        <label>2</label>
    </ligand>
    <ligandPart>
        <name>Fe</name>
        <dbReference type="ChEBI" id="CHEBI:18248"/>
    </ligandPart>
</feature>
<dbReference type="GO" id="GO:0042597">
    <property type="term" value="C:periplasmic space"/>
    <property type="evidence" value="ECO:0007669"/>
    <property type="project" value="UniProtKB-SubCell"/>
</dbReference>
<dbReference type="PANTHER" id="PTHR38604">
    <property type="entry name" value="PERIPLASMIC NITRATE REDUCTASE, ELECTRON TRANSFER SUBUNIT"/>
    <property type="match status" value="1"/>
</dbReference>
<feature type="binding site" description="axial binding residue" evidence="13">
    <location>
        <position position="97"/>
    </location>
    <ligand>
        <name>heme c</name>
        <dbReference type="ChEBI" id="CHEBI:61717"/>
        <label>1</label>
    </ligand>
    <ligandPart>
        <name>Fe</name>
        <dbReference type="ChEBI" id="CHEBI:18248"/>
    </ligandPart>
</feature>
<feature type="binding site" description="axial binding residue" evidence="13">
    <location>
        <position position="78"/>
    </location>
    <ligand>
        <name>heme c</name>
        <dbReference type="ChEBI" id="CHEBI:61717"/>
        <label>1</label>
    </ligand>
    <ligandPart>
        <name>Fe</name>
        <dbReference type="ChEBI" id="CHEBI:18248"/>
    </ligandPart>
</feature>
<dbReference type="InterPro" id="IPR036280">
    <property type="entry name" value="Multihaem_cyt_sf"/>
</dbReference>
<feature type="binding site" description="covalent" evidence="12">
    <location>
        <position position="158"/>
    </location>
    <ligand>
        <name>heme c</name>
        <dbReference type="ChEBI" id="CHEBI:61717"/>
        <label>2</label>
    </ligand>
</feature>
<evidence type="ECO:0000256" key="8">
    <source>
        <dbReference type="ARBA" id="ARBA00022764"/>
    </source>
</evidence>
<protein>
    <recommendedName>
        <fullName evidence="3">Periplasmic nitrate reductase, electron transfer subunit</fullName>
    </recommendedName>
    <alternativeName>
        <fullName evidence="11">Diheme cytochrome c NapB</fullName>
    </alternativeName>
</protein>
<feature type="binding site" description="covalent" evidence="12">
    <location>
        <position position="155"/>
    </location>
    <ligand>
        <name>heme c</name>
        <dbReference type="ChEBI" id="CHEBI:61717"/>
        <label>2</label>
    </ligand>
</feature>
<evidence type="ECO:0000256" key="11">
    <source>
        <dbReference type="ARBA" id="ARBA00031832"/>
    </source>
</evidence>
<evidence type="ECO:0000256" key="9">
    <source>
        <dbReference type="ARBA" id="ARBA00022982"/>
    </source>
</evidence>
<organism evidence="15 16">
    <name type="scientific">Arcobacter acticola</name>
    <dbReference type="NCBI Taxonomy" id="1849015"/>
    <lineage>
        <taxon>Bacteria</taxon>
        <taxon>Pseudomonadati</taxon>
        <taxon>Campylobacterota</taxon>
        <taxon>Epsilonproteobacteria</taxon>
        <taxon>Campylobacterales</taxon>
        <taxon>Arcobacteraceae</taxon>
        <taxon>Arcobacter</taxon>
    </lineage>
</organism>
<reference evidence="15 16" key="1">
    <citation type="submission" date="2019-08" db="EMBL/GenBank/DDBJ databases">
        <title>Complete genome sequence of Arcobacter acticola.</title>
        <authorList>
            <person name="Miller W."/>
        </authorList>
    </citation>
    <scope>NUCLEOTIDE SEQUENCE [LARGE SCALE GENOMIC DNA]</scope>
    <source>
        <strain evidence="15 16">KCTC 52212</strain>
    </source>
</reference>
<dbReference type="Pfam" id="PF03892">
    <property type="entry name" value="NapB"/>
    <property type="match status" value="2"/>
</dbReference>
<dbReference type="GO" id="GO:0046872">
    <property type="term" value="F:metal ion binding"/>
    <property type="evidence" value="ECO:0007669"/>
    <property type="project" value="UniProtKB-KW"/>
</dbReference>
<dbReference type="KEGG" id="paco:AACT_0540"/>
<dbReference type="PIRSF" id="PIRSF006105">
    <property type="entry name" value="NapB"/>
    <property type="match status" value="1"/>
</dbReference>
<evidence type="ECO:0000256" key="4">
    <source>
        <dbReference type="ARBA" id="ARBA00022448"/>
    </source>
</evidence>
<keyword evidence="9" id="KW-0249">Electron transport</keyword>
<dbReference type="Proteomes" id="UP000503483">
    <property type="component" value="Chromosome"/>
</dbReference>
<dbReference type="SUPFAM" id="SSF48695">
    <property type="entry name" value="Multiheme cytochromes"/>
    <property type="match status" value="1"/>
</dbReference>
<evidence type="ECO:0000313" key="16">
    <source>
        <dbReference type="Proteomes" id="UP000503483"/>
    </source>
</evidence>